<reference evidence="1" key="1">
    <citation type="submission" date="2020-03" db="EMBL/GenBank/DDBJ databases">
        <authorList>
            <person name="Weist P."/>
        </authorList>
    </citation>
    <scope>NUCLEOTIDE SEQUENCE</scope>
</reference>
<keyword evidence="2" id="KW-1185">Reference proteome</keyword>
<sequence length="246" mass="28204">MGGSERVTPVISSDLPVSLGLRCGRDEDYLLQHVRRLGDALIRESLLAGWGCHTARRPVQHLPRARWRSRRPKELPKSARAICCEQVSANCLRERRQQRACAVVLPEWKQISSFTPALSGERAAEPRNIIGRAQNKTRALGWSRRQNQCTFVKRRQRHNAAPGCWWQNTFDSHNRAQVDTGRSVSSGLRECTGRGIFDETRRRKSISQWKFLASRGDCWLPGASVQMHPTERSPPPLWEKRGRLYF</sequence>
<dbReference type="Proteomes" id="UP001153269">
    <property type="component" value="Unassembled WGS sequence"/>
</dbReference>
<evidence type="ECO:0000313" key="2">
    <source>
        <dbReference type="Proteomes" id="UP001153269"/>
    </source>
</evidence>
<accession>A0A9N7TK31</accession>
<protein>
    <submittedName>
        <fullName evidence="1">Uncharacterized protein</fullName>
    </submittedName>
</protein>
<name>A0A9N7TK31_PLEPL</name>
<evidence type="ECO:0000313" key="1">
    <source>
        <dbReference type="EMBL" id="CAB1414485.1"/>
    </source>
</evidence>
<organism evidence="1 2">
    <name type="scientific">Pleuronectes platessa</name>
    <name type="common">European plaice</name>
    <dbReference type="NCBI Taxonomy" id="8262"/>
    <lineage>
        <taxon>Eukaryota</taxon>
        <taxon>Metazoa</taxon>
        <taxon>Chordata</taxon>
        <taxon>Craniata</taxon>
        <taxon>Vertebrata</taxon>
        <taxon>Euteleostomi</taxon>
        <taxon>Actinopterygii</taxon>
        <taxon>Neopterygii</taxon>
        <taxon>Teleostei</taxon>
        <taxon>Neoteleostei</taxon>
        <taxon>Acanthomorphata</taxon>
        <taxon>Carangaria</taxon>
        <taxon>Pleuronectiformes</taxon>
        <taxon>Pleuronectoidei</taxon>
        <taxon>Pleuronectidae</taxon>
        <taxon>Pleuronectes</taxon>
    </lineage>
</organism>
<proteinExistence type="predicted"/>
<gene>
    <name evidence="1" type="ORF">PLEPLA_LOCUS2194</name>
</gene>
<comment type="caution">
    <text evidence="1">The sequence shown here is derived from an EMBL/GenBank/DDBJ whole genome shotgun (WGS) entry which is preliminary data.</text>
</comment>
<dbReference type="EMBL" id="CADEAL010000110">
    <property type="protein sequence ID" value="CAB1414485.1"/>
    <property type="molecule type" value="Genomic_DNA"/>
</dbReference>
<dbReference type="AlphaFoldDB" id="A0A9N7TK31"/>